<organism evidence="1 2">
    <name type="scientific">Sediminicola luteus</name>
    <dbReference type="NCBI Taxonomy" id="319238"/>
    <lineage>
        <taxon>Bacteria</taxon>
        <taxon>Pseudomonadati</taxon>
        <taxon>Bacteroidota</taxon>
        <taxon>Flavobacteriia</taxon>
        <taxon>Flavobacteriales</taxon>
        <taxon>Flavobacteriaceae</taxon>
        <taxon>Sediminicola</taxon>
    </lineage>
</organism>
<dbReference type="EMBL" id="NBWU01000007">
    <property type="protein sequence ID" value="PCE63123.1"/>
    <property type="molecule type" value="Genomic_DNA"/>
</dbReference>
<dbReference type="AlphaFoldDB" id="A0A2A4G3X4"/>
<dbReference type="GO" id="GO:0051537">
    <property type="term" value="F:2 iron, 2 sulfur cluster binding"/>
    <property type="evidence" value="ECO:0007669"/>
    <property type="project" value="InterPro"/>
</dbReference>
<sequence length="109" mass="12086">MNTNLPLYSPLTNTGNALYFPEHNGGIRGFFVMNLGFDNYIAFEASCPNHAPNDCSTMKLNGSTVICSCEDYEYTLANGLMINRPDGIKVYDLLNYRTQVSGNVISVFN</sequence>
<dbReference type="Gene3D" id="2.102.10.10">
    <property type="entry name" value="Rieske [2Fe-2S] iron-sulphur domain"/>
    <property type="match status" value="1"/>
</dbReference>
<comment type="caution">
    <text evidence="1">The sequence shown here is derived from an EMBL/GenBank/DDBJ whole genome shotgun (WGS) entry which is preliminary data.</text>
</comment>
<evidence type="ECO:0000313" key="2">
    <source>
        <dbReference type="Proteomes" id="UP000219559"/>
    </source>
</evidence>
<keyword evidence="2" id="KW-1185">Reference proteome</keyword>
<accession>A0A2A4G3X4</accession>
<evidence type="ECO:0008006" key="3">
    <source>
        <dbReference type="Google" id="ProtNLM"/>
    </source>
</evidence>
<proteinExistence type="predicted"/>
<name>A0A2A4G3X4_9FLAO</name>
<dbReference type="SUPFAM" id="SSF50022">
    <property type="entry name" value="ISP domain"/>
    <property type="match status" value="1"/>
</dbReference>
<dbReference type="Proteomes" id="UP000219559">
    <property type="component" value="Unassembled WGS sequence"/>
</dbReference>
<dbReference type="InterPro" id="IPR036922">
    <property type="entry name" value="Rieske_2Fe-2S_sf"/>
</dbReference>
<protein>
    <recommendedName>
        <fullName evidence="3">Rieske domain-containing protein</fullName>
    </recommendedName>
</protein>
<evidence type="ECO:0000313" key="1">
    <source>
        <dbReference type="EMBL" id="PCE63123.1"/>
    </source>
</evidence>
<gene>
    <name evidence="1" type="ORF">B7P33_15790</name>
</gene>
<reference evidence="1 2" key="1">
    <citation type="submission" date="2017-04" db="EMBL/GenBank/DDBJ databases">
        <title>A new member of the family Flavobacteriaceae isolated from ascidians.</title>
        <authorList>
            <person name="Chen L."/>
        </authorList>
    </citation>
    <scope>NUCLEOTIDE SEQUENCE [LARGE SCALE GENOMIC DNA]</scope>
    <source>
        <strain evidence="1 2">HQA918</strain>
    </source>
</reference>